<feature type="domain" description="ATP-grasp" evidence="2">
    <location>
        <begin position="117"/>
        <end position="305"/>
    </location>
</feature>
<dbReference type="EMBL" id="JBHSHP010000022">
    <property type="protein sequence ID" value="MFC4754898.1"/>
    <property type="molecule type" value="Genomic_DNA"/>
</dbReference>
<proteinExistence type="predicted"/>
<gene>
    <name evidence="3" type="ORF">ACFO7U_08895</name>
</gene>
<name>A0ABV9PT35_9ACTN</name>
<reference evidence="4" key="1">
    <citation type="journal article" date="2019" name="Int. J. Syst. Evol. Microbiol.">
        <title>The Global Catalogue of Microorganisms (GCM) 10K type strain sequencing project: providing services to taxonomists for standard genome sequencing and annotation.</title>
        <authorList>
            <consortium name="The Broad Institute Genomics Platform"/>
            <consortium name="The Broad Institute Genome Sequencing Center for Infectious Disease"/>
            <person name="Wu L."/>
            <person name="Ma J."/>
        </authorList>
    </citation>
    <scope>NUCLEOTIDE SEQUENCE [LARGE SCALE GENOMIC DNA]</scope>
    <source>
        <strain evidence="4">JCM 11882</strain>
    </source>
</reference>
<evidence type="ECO:0000313" key="3">
    <source>
        <dbReference type="EMBL" id="MFC4754898.1"/>
    </source>
</evidence>
<accession>A0ABV9PT35</accession>
<dbReference type="PROSITE" id="PS50975">
    <property type="entry name" value="ATP_GRASP"/>
    <property type="match status" value="1"/>
</dbReference>
<dbReference type="Gene3D" id="3.40.50.20">
    <property type="match status" value="1"/>
</dbReference>
<evidence type="ECO:0000259" key="2">
    <source>
        <dbReference type="PROSITE" id="PS50975"/>
    </source>
</evidence>
<dbReference type="RefSeq" id="WP_344991308.1">
    <property type="nucleotide sequence ID" value="NZ_BAABCD010000015.1"/>
</dbReference>
<keyword evidence="4" id="KW-1185">Reference proteome</keyword>
<keyword evidence="1" id="KW-0067">ATP-binding</keyword>
<dbReference type="Gene3D" id="3.30.470.20">
    <property type="entry name" value="ATP-grasp fold, B domain"/>
    <property type="match status" value="1"/>
</dbReference>
<dbReference type="Proteomes" id="UP001595836">
    <property type="component" value="Unassembled WGS sequence"/>
</dbReference>
<organism evidence="3 4">
    <name type="scientific">Dietzia aurantiaca</name>
    <dbReference type="NCBI Taxonomy" id="983873"/>
    <lineage>
        <taxon>Bacteria</taxon>
        <taxon>Bacillati</taxon>
        <taxon>Actinomycetota</taxon>
        <taxon>Actinomycetes</taxon>
        <taxon>Mycobacteriales</taxon>
        <taxon>Dietziaceae</taxon>
        <taxon>Dietzia</taxon>
    </lineage>
</organism>
<keyword evidence="1" id="KW-0547">Nucleotide-binding</keyword>
<protein>
    <submittedName>
        <fullName evidence="3">Carbamoyl-phosphate synthase large subunit</fullName>
    </submittedName>
</protein>
<sequence length="403" mass="43791">MRVLVTSSRNTFALDIIRKLGSRGHTVVAADTYGGASGSHSKYLAGHAVTASPRYDTDQFIADVNKIVAEYDIDLIIPTFEEAFYLAARAADLPKSVTLFAGKFAKLARLHDKASFQRLVEEAGVPIPETIVATDHDSLTAAIAKYPRYFARAAFSRGGVALLTNTGPLAGKMTVEECHPTEDQPWLVQPFVDGPMVCTYSTVVNGRVTSQCTYRAPEQWAHSTGIAFLAVDSTDTLDYTQRIIDALDPTFTGQLSFDFVDNDGQLYAIECNPRPTNGVILLEADQLEQALTGENAETFVVEPGVERQISLAVLADAFAEPLKHLPISLHDLTHVKNVGAGWHDSIAMMWSPATLVHGAKLSRGQHEAVLEALGDDIVWNGEPISGMTDEDAALLEDVHEQRV</sequence>
<dbReference type="InterPro" id="IPR011761">
    <property type="entry name" value="ATP-grasp"/>
</dbReference>
<evidence type="ECO:0000313" key="4">
    <source>
        <dbReference type="Proteomes" id="UP001595836"/>
    </source>
</evidence>
<evidence type="ECO:0000256" key="1">
    <source>
        <dbReference type="PROSITE-ProRule" id="PRU00409"/>
    </source>
</evidence>
<comment type="caution">
    <text evidence="3">The sequence shown here is derived from an EMBL/GenBank/DDBJ whole genome shotgun (WGS) entry which is preliminary data.</text>
</comment>
<dbReference type="SUPFAM" id="SSF56059">
    <property type="entry name" value="Glutathione synthetase ATP-binding domain-like"/>
    <property type="match status" value="1"/>
</dbReference>